<reference evidence="1 2" key="1">
    <citation type="submission" date="2019-02" db="EMBL/GenBank/DDBJ databases">
        <title>Opniocepnalus argus genome.</title>
        <authorList>
            <person name="Zhou C."/>
            <person name="Xiao S."/>
        </authorList>
    </citation>
    <scope>NUCLEOTIDE SEQUENCE [LARGE SCALE GENOMIC DNA]</scope>
    <source>
        <strain evidence="1">OARG1902GOOAL</strain>
        <tissue evidence="1">Muscle</tissue>
    </source>
</reference>
<protein>
    <submittedName>
        <fullName evidence="1">Uncharacterized protein</fullName>
    </submittedName>
</protein>
<reference evidence="2" key="2">
    <citation type="submission" date="2019-02" db="EMBL/GenBank/DDBJ databases">
        <title>Opniocepnalus argus Var Kimnra genome.</title>
        <authorList>
            <person name="Zhou C."/>
            <person name="Xiao S."/>
        </authorList>
    </citation>
    <scope>NUCLEOTIDE SEQUENCE [LARGE SCALE GENOMIC DNA]</scope>
</reference>
<organism evidence="1 2">
    <name type="scientific">Channa argus</name>
    <name type="common">Northern snakehead</name>
    <name type="synonym">Ophicephalus argus</name>
    <dbReference type="NCBI Taxonomy" id="215402"/>
    <lineage>
        <taxon>Eukaryota</taxon>
        <taxon>Metazoa</taxon>
        <taxon>Chordata</taxon>
        <taxon>Craniata</taxon>
        <taxon>Vertebrata</taxon>
        <taxon>Euteleostomi</taxon>
        <taxon>Actinopterygii</taxon>
        <taxon>Neopterygii</taxon>
        <taxon>Teleostei</taxon>
        <taxon>Neoteleostei</taxon>
        <taxon>Acanthomorphata</taxon>
        <taxon>Anabantaria</taxon>
        <taxon>Anabantiformes</taxon>
        <taxon>Channoidei</taxon>
        <taxon>Channidae</taxon>
        <taxon>Channa</taxon>
    </lineage>
</organism>
<accession>A0A6G1QT02</accession>
<dbReference type="AlphaFoldDB" id="A0A6G1QT02"/>
<keyword evidence="2" id="KW-1185">Reference proteome</keyword>
<sequence length="55" mass="6202">MGLTVPQITLLSSSIHFPLTCNISTAAHLYFPLEREEEMGGRKVNELSLKVFLLR</sequence>
<dbReference type="Proteomes" id="UP000503349">
    <property type="component" value="Chromosome 21"/>
</dbReference>
<proteinExistence type="predicted"/>
<name>A0A6G1QT02_CHAAH</name>
<evidence type="ECO:0000313" key="2">
    <source>
        <dbReference type="Proteomes" id="UP000503349"/>
    </source>
</evidence>
<dbReference type="EMBL" id="CM015732">
    <property type="protein sequence ID" value="KAF3705206.1"/>
    <property type="molecule type" value="Genomic_DNA"/>
</dbReference>
<gene>
    <name evidence="1" type="ORF">EXN66_Car020897</name>
</gene>
<evidence type="ECO:0000313" key="1">
    <source>
        <dbReference type="EMBL" id="KAF3705206.1"/>
    </source>
</evidence>